<comment type="caution">
    <text evidence="1">The sequence shown here is derived from an EMBL/GenBank/DDBJ whole genome shotgun (WGS) entry which is preliminary data.</text>
</comment>
<reference evidence="1 2" key="1">
    <citation type="journal article" date="2016" name="Nat. Commun.">
        <title>Thousands of microbial genomes shed light on interconnected biogeochemical processes in an aquifer system.</title>
        <authorList>
            <person name="Anantharaman K."/>
            <person name="Brown C.T."/>
            <person name="Hug L.A."/>
            <person name="Sharon I."/>
            <person name="Castelle C.J."/>
            <person name="Probst A.J."/>
            <person name="Thomas B.C."/>
            <person name="Singh A."/>
            <person name="Wilkins M.J."/>
            <person name="Karaoz U."/>
            <person name="Brodie E.L."/>
            <person name="Williams K.H."/>
            <person name="Hubbard S.S."/>
            <person name="Banfield J.F."/>
        </authorList>
    </citation>
    <scope>NUCLEOTIDE SEQUENCE [LARGE SCALE GENOMIC DNA]</scope>
</reference>
<dbReference type="EMBL" id="MFJE01000022">
    <property type="protein sequence ID" value="OGG14265.1"/>
    <property type="molecule type" value="Genomic_DNA"/>
</dbReference>
<gene>
    <name evidence="1" type="ORF">A2773_06630</name>
</gene>
<evidence type="ECO:0008006" key="3">
    <source>
        <dbReference type="Google" id="ProtNLM"/>
    </source>
</evidence>
<dbReference type="InterPro" id="IPR035093">
    <property type="entry name" value="RelE/ParE_toxin_dom_sf"/>
</dbReference>
<accession>A0A1F5ZPJ6</accession>
<dbReference type="SUPFAM" id="SSF143011">
    <property type="entry name" value="RelE-like"/>
    <property type="match status" value="1"/>
</dbReference>
<organism evidence="1 2">
    <name type="scientific">Candidatus Gottesmanbacteria bacterium RIFCSPHIGHO2_01_FULL_39_10</name>
    <dbReference type="NCBI Taxonomy" id="1798375"/>
    <lineage>
        <taxon>Bacteria</taxon>
        <taxon>Candidatus Gottesmaniibacteriota</taxon>
    </lineage>
</organism>
<dbReference type="STRING" id="1798375.A2773_06630"/>
<protein>
    <recommendedName>
        <fullName evidence="3">Toxin YoeB</fullName>
    </recommendedName>
</protein>
<sequence length="83" mass="9998">MQYLPLSDLVTKKIRKYSLQKKFDKQIALLTKNPRHPSLHVELLEPKSEGIYSFRIDRKFRTLFFLRPDTKTIEILNITVHYH</sequence>
<evidence type="ECO:0000313" key="1">
    <source>
        <dbReference type="EMBL" id="OGG14265.1"/>
    </source>
</evidence>
<dbReference type="AlphaFoldDB" id="A0A1F5ZPJ6"/>
<proteinExistence type="predicted"/>
<name>A0A1F5ZPJ6_9BACT</name>
<evidence type="ECO:0000313" key="2">
    <source>
        <dbReference type="Proteomes" id="UP000177383"/>
    </source>
</evidence>
<dbReference type="Gene3D" id="3.30.2310.20">
    <property type="entry name" value="RelE-like"/>
    <property type="match status" value="1"/>
</dbReference>
<dbReference type="Proteomes" id="UP000177383">
    <property type="component" value="Unassembled WGS sequence"/>
</dbReference>